<keyword evidence="9" id="KW-1185">Reference proteome</keyword>
<dbReference type="PROSITE" id="PS00786">
    <property type="entry name" value="5_NUCLEOTIDASE_2"/>
    <property type="match status" value="1"/>
</dbReference>
<comment type="similarity">
    <text evidence="1 5">Belongs to the 5'-nucleotidase family.</text>
</comment>
<dbReference type="Gene3D" id="3.90.780.10">
    <property type="entry name" value="5'-Nucleotidase, C-terminal domain"/>
    <property type="match status" value="1"/>
</dbReference>
<dbReference type="InterPro" id="IPR036907">
    <property type="entry name" value="5'-Nucleotdase_C_sf"/>
</dbReference>
<keyword evidence="4 5" id="KW-0547">Nucleotide-binding</keyword>
<evidence type="ECO:0000256" key="2">
    <source>
        <dbReference type="ARBA" id="ARBA00022723"/>
    </source>
</evidence>
<dbReference type="SUPFAM" id="SSF56300">
    <property type="entry name" value="Metallo-dependent phosphatases"/>
    <property type="match status" value="1"/>
</dbReference>
<keyword evidence="3" id="KW-0732">Signal</keyword>
<dbReference type="Pfam" id="PF02872">
    <property type="entry name" value="5_nucleotid_C"/>
    <property type="match status" value="1"/>
</dbReference>
<evidence type="ECO:0000256" key="3">
    <source>
        <dbReference type="ARBA" id="ARBA00022729"/>
    </source>
</evidence>
<evidence type="ECO:0000259" key="7">
    <source>
        <dbReference type="Pfam" id="PF02872"/>
    </source>
</evidence>
<evidence type="ECO:0000259" key="6">
    <source>
        <dbReference type="Pfam" id="PF00149"/>
    </source>
</evidence>
<dbReference type="Proteomes" id="UP000192418">
    <property type="component" value="Unassembled WGS sequence"/>
</dbReference>
<proteinExistence type="inferred from homology"/>
<dbReference type="STRING" id="1121400.SAMN02746065_10544"/>
<dbReference type="InterPro" id="IPR029052">
    <property type="entry name" value="Metallo-depent_PP-like"/>
</dbReference>
<gene>
    <name evidence="8" type="ORF">SAMN02746065_10544</name>
</gene>
<evidence type="ECO:0000256" key="5">
    <source>
        <dbReference type="RuleBase" id="RU362119"/>
    </source>
</evidence>
<evidence type="ECO:0000256" key="1">
    <source>
        <dbReference type="ARBA" id="ARBA00006654"/>
    </source>
</evidence>
<evidence type="ECO:0000313" key="9">
    <source>
        <dbReference type="Proteomes" id="UP000192418"/>
    </source>
</evidence>
<name>A0A1W2AFJ5_9BACT</name>
<dbReference type="GO" id="GO:0030288">
    <property type="term" value="C:outer membrane-bounded periplasmic space"/>
    <property type="evidence" value="ECO:0007669"/>
    <property type="project" value="TreeGrafter"/>
</dbReference>
<dbReference type="OrthoDB" id="9803927at2"/>
<dbReference type="PRINTS" id="PR01607">
    <property type="entry name" value="APYRASEFAMLY"/>
</dbReference>
<dbReference type="RefSeq" id="WP_139795730.1">
    <property type="nucleotide sequence ID" value="NZ_FWXY01000005.1"/>
</dbReference>
<evidence type="ECO:0000256" key="4">
    <source>
        <dbReference type="ARBA" id="ARBA00022741"/>
    </source>
</evidence>
<reference evidence="8 9" key="1">
    <citation type="submission" date="2017-04" db="EMBL/GenBank/DDBJ databases">
        <authorList>
            <person name="Afonso C.L."/>
            <person name="Miller P.J."/>
            <person name="Scott M.A."/>
            <person name="Spackman E."/>
            <person name="Goraichik I."/>
            <person name="Dimitrov K.M."/>
            <person name="Suarez D.L."/>
            <person name="Swayne D.E."/>
        </authorList>
    </citation>
    <scope>NUCLEOTIDE SEQUENCE [LARGE SCALE GENOMIC DNA]</scope>
    <source>
        <strain evidence="8 9">DSM 3385</strain>
    </source>
</reference>
<dbReference type="GO" id="GO:0009166">
    <property type="term" value="P:nucleotide catabolic process"/>
    <property type="evidence" value="ECO:0007669"/>
    <property type="project" value="InterPro"/>
</dbReference>
<dbReference type="GO" id="GO:0046872">
    <property type="term" value="F:metal ion binding"/>
    <property type="evidence" value="ECO:0007669"/>
    <property type="project" value="UniProtKB-KW"/>
</dbReference>
<dbReference type="InterPro" id="IPR006146">
    <property type="entry name" value="5'-Nucleotdase_CS"/>
</dbReference>
<evidence type="ECO:0000313" key="8">
    <source>
        <dbReference type="EMBL" id="SMC59489.1"/>
    </source>
</evidence>
<dbReference type="GO" id="GO:0008768">
    <property type="term" value="F:UDP-sugar diphosphatase activity"/>
    <property type="evidence" value="ECO:0007669"/>
    <property type="project" value="TreeGrafter"/>
</dbReference>
<feature type="domain" description="5'-Nucleotidase C-terminal" evidence="7">
    <location>
        <begin position="343"/>
        <end position="486"/>
    </location>
</feature>
<dbReference type="AlphaFoldDB" id="A0A1W2AFJ5"/>
<dbReference type="GO" id="GO:0000166">
    <property type="term" value="F:nucleotide binding"/>
    <property type="evidence" value="ECO:0007669"/>
    <property type="project" value="UniProtKB-KW"/>
</dbReference>
<dbReference type="EMBL" id="FWXY01000005">
    <property type="protein sequence ID" value="SMC59489.1"/>
    <property type="molecule type" value="Genomic_DNA"/>
</dbReference>
<dbReference type="InterPro" id="IPR008334">
    <property type="entry name" value="5'-Nucleotdase_C"/>
</dbReference>
<dbReference type="Gene3D" id="3.60.21.10">
    <property type="match status" value="1"/>
</dbReference>
<accession>A0A1W2AFJ5</accession>
<sequence>MSIRKFISMITIVFVLVISAHAAVFGAEKLTILTTNDHHGHFMANRKGEYGMAARMTLVEKIRQEVRESGGHLLLLSGGDVNTGTPESDFLKAEPDIKAMNLMGYTAMAVGNHEFDKGLEVLKQQIQWADFPFLSANIFWEKTQQPAFVPYIIKKAGALRVAIVGLTTTDTPMRTSGENVTGLVFKEPEKVIQTLMPTLKQESDMIIAVTHMGYYKDGNHGIDAPGDVTLARRIEGIDFIAGGHTHELLTSPYKINNTLIVQAGEWGKYISRTDLEYSRETGILLKNYQLIPINLEIKELQSTAMDQTRAGQSSPLKISPHPEMTALLAPYAAKVEKQLQQQIGTVDGYFEGNRDVIRTQETNLGNLVACAMASITGCSMGIQNSGGIRDSLPKGPVTFRDLIKINPFGNTISQVTLTGRELKTYLEKVLSLPAGHGSFAQTWGLCATLKKGKLIKISVNGKTVADDSQYSVALNNFIATGGDGYPDISGHLSYLDTGYTMDQAIIELFKHRETVTMGEFQIQNAIKRF</sequence>
<dbReference type="SUPFAM" id="SSF55816">
    <property type="entry name" value="5'-nucleotidase (syn. UDP-sugar hydrolase), C-terminal domain"/>
    <property type="match status" value="1"/>
</dbReference>
<dbReference type="PANTHER" id="PTHR11575">
    <property type="entry name" value="5'-NUCLEOTIDASE-RELATED"/>
    <property type="match status" value="1"/>
</dbReference>
<keyword evidence="5" id="KW-0378">Hydrolase</keyword>
<keyword evidence="2" id="KW-0479">Metal-binding</keyword>
<dbReference type="InterPro" id="IPR006179">
    <property type="entry name" value="5_nucleotidase/apyrase"/>
</dbReference>
<dbReference type="Pfam" id="PF00149">
    <property type="entry name" value="Metallophos"/>
    <property type="match status" value="1"/>
</dbReference>
<feature type="domain" description="Calcineurin-like phosphoesterase" evidence="6">
    <location>
        <begin position="31"/>
        <end position="247"/>
    </location>
</feature>
<dbReference type="GO" id="GO:0008253">
    <property type="term" value="F:5'-nucleotidase activity"/>
    <property type="evidence" value="ECO:0007669"/>
    <property type="project" value="TreeGrafter"/>
</dbReference>
<dbReference type="PANTHER" id="PTHR11575:SF46">
    <property type="entry name" value="PROTEIN USHA"/>
    <property type="match status" value="1"/>
</dbReference>
<protein>
    <submittedName>
        <fullName evidence="8">5'-nucleotidase / UDP-sugar diphosphatase</fullName>
    </submittedName>
</protein>
<organism evidence="8 9">
    <name type="scientific">Desulfocicer vacuolatum DSM 3385</name>
    <dbReference type="NCBI Taxonomy" id="1121400"/>
    <lineage>
        <taxon>Bacteria</taxon>
        <taxon>Pseudomonadati</taxon>
        <taxon>Thermodesulfobacteriota</taxon>
        <taxon>Desulfobacteria</taxon>
        <taxon>Desulfobacterales</taxon>
        <taxon>Desulfobacteraceae</taxon>
        <taxon>Desulfocicer</taxon>
    </lineage>
</organism>
<dbReference type="InterPro" id="IPR004843">
    <property type="entry name" value="Calcineurin-like_PHP"/>
</dbReference>